<sequence length="51" mass="5225">MPQESVGRATEFVSAMQLIGGAAPLDLGVGIVRRPPGAGRKSVRLVSAAFC</sequence>
<gene>
    <name evidence="1" type="ORF">WHI96_17255</name>
</gene>
<name>A0ABV1JX76_9PSEU</name>
<accession>A0ABV1JX76</accession>
<evidence type="ECO:0000313" key="1">
    <source>
        <dbReference type="EMBL" id="MEQ3540567.1"/>
    </source>
</evidence>
<protein>
    <submittedName>
        <fullName evidence="1">Uncharacterized protein</fullName>
    </submittedName>
</protein>
<keyword evidence="2" id="KW-1185">Reference proteome</keyword>
<reference evidence="1 2" key="1">
    <citation type="submission" date="2024-03" db="EMBL/GenBank/DDBJ databases">
        <title>Draft genome sequence of Pseudonocardia tropica JCM 19149.</title>
        <authorList>
            <person name="Butdee W."/>
            <person name="Duangmal K."/>
        </authorList>
    </citation>
    <scope>NUCLEOTIDE SEQUENCE [LARGE SCALE GENOMIC DNA]</scope>
    <source>
        <strain evidence="1 2">JCM 19149</strain>
    </source>
</reference>
<organism evidence="1 2">
    <name type="scientific">Pseudonocardia tropica</name>
    <dbReference type="NCBI Taxonomy" id="681289"/>
    <lineage>
        <taxon>Bacteria</taxon>
        <taxon>Bacillati</taxon>
        <taxon>Actinomycetota</taxon>
        <taxon>Actinomycetes</taxon>
        <taxon>Pseudonocardiales</taxon>
        <taxon>Pseudonocardiaceae</taxon>
        <taxon>Pseudonocardia</taxon>
    </lineage>
</organism>
<evidence type="ECO:0000313" key="2">
    <source>
        <dbReference type="Proteomes" id="UP001464923"/>
    </source>
</evidence>
<dbReference type="EMBL" id="JBEDNP010000009">
    <property type="protein sequence ID" value="MEQ3540567.1"/>
    <property type="molecule type" value="Genomic_DNA"/>
</dbReference>
<dbReference type="RefSeq" id="WP_345643068.1">
    <property type="nucleotide sequence ID" value="NZ_BAABLY010000010.1"/>
</dbReference>
<dbReference type="Proteomes" id="UP001464923">
    <property type="component" value="Unassembled WGS sequence"/>
</dbReference>
<proteinExistence type="predicted"/>
<comment type="caution">
    <text evidence="1">The sequence shown here is derived from an EMBL/GenBank/DDBJ whole genome shotgun (WGS) entry which is preliminary data.</text>
</comment>